<evidence type="ECO:0000256" key="1">
    <source>
        <dbReference type="SAM" id="SignalP"/>
    </source>
</evidence>
<dbReference type="Proteomes" id="UP001172159">
    <property type="component" value="Unassembled WGS sequence"/>
</dbReference>
<sequence length="154" mass="17058">MQFKALLAFLPLLATAVGYVIPEGTPDGFYIVTFDESGNSTTQRLIRPLSPPLASPSKSDYNACTTAWRNYFTAGNKVGARSIMYATSGQATLAGCNYYPFARAEPGNLVDLFNGHLDNNVGWWKTGWVHYYSWSNYDFVFARELVGSPICTNM</sequence>
<proteinExistence type="predicted"/>
<name>A0AA40EYE0_9PEZI</name>
<evidence type="ECO:0000313" key="2">
    <source>
        <dbReference type="EMBL" id="KAK0747833.1"/>
    </source>
</evidence>
<protein>
    <submittedName>
        <fullName evidence="2">Uncharacterized protein</fullName>
    </submittedName>
</protein>
<organism evidence="2 3">
    <name type="scientific">Apiosordaria backusii</name>
    <dbReference type="NCBI Taxonomy" id="314023"/>
    <lineage>
        <taxon>Eukaryota</taxon>
        <taxon>Fungi</taxon>
        <taxon>Dikarya</taxon>
        <taxon>Ascomycota</taxon>
        <taxon>Pezizomycotina</taxon>
        <taxon>Sordariomycetes</taxon>
        <taxon>Sordariomycetidae</taxon>
        <taxon>Sordariales</taxon>
        <taxon>Lasiosphaeriaceae</taxon>
        <taxon>Apiosordaria</taxon>
    </lineage>
</organism>
<keyword evidence="1" id="KW-0732">Signal</keyword>
<reference evidence="2" key="1">
    <citation type="submission" date="2023-06" db="EMBL/GenBank/DDBJ databases">
        <title>Genome-scale phylogeny and comparative genomics of the fungal order Sordariales.</title>
        <authorList>
            <consortium name="Lawrence Berkeley National Laboratory"/>
            <person name="Hensen N."/>
            <person name="Bonometti L."/>
            <person name="Westerberg I."/>
            <person name="Brannstrom I.O."/>
            <person name="Guillou S."/>
            <person name="Cros-Aarteil S."/>
            <person name="Calhoun S."/>
            <person name="Haridas S."/>
            <person name="Kuo A."/>
            <person name="Mondo S."/>
            <person name="Pangilinan J."/>
            <person name="Riley R."/>
            <person name="Labutti K."/>
            <person name="Andreopoulos B."/>
            <person name="Lipzen A."/>
            <person name="Chen C."/>
            <person name="Yanf M."/>
            <person name="Daum C."/>
            <person name="Ng V."/>
            <person name="Clum A."/>
            <person name="Steindorff A."/>
            <person name="Ohm R."/>
            <person name="Martin F."/>
            <person name="Silar P."/>
            <person name="Natvig D."/>
            <person name="Lalanne C."/>
            <person name="Gautier V."/>
            <person name="Ament-Velasquez S.L."/>
            <person name="Kruys A."/>
            <person name="Hutchinson M.I."/>
            <person name="Powell A.J."/>
            <person name="Barry K."/>
            <person name="Miller A.N."/>
            <person name="Grigoriev I.V."/>
            <person name="Debuchy R."/>
            <person name="Gladieux P."/>
            <person name="Thoren M.H."/>
            <person name="Johannesson H."/>
        </authorList>
    </citation>
    <scope>NUCLEOTIDE SEQUENCE</scope>
    <source>
        <strain evidence="2">CBS 540.89</strain>
    </source>
</reference>
<dbReference type="EMBL" id="JAUKTV010000001">
    <property type="protein sequence ID" value="KAK0747833.1"/>
    <property type="molecule type" value="Genomic_DNA"/>
</dbReference>
<comment type="caution">
    <text evidence="2">The sequence shown here is derived from an EMBL/GenBank/DDBJ whole genome shotgun (WGS) entry which is preliminary data.</text>
</comment>
<gene>
    <name evidence="2" type="ORF">B0T21DRAFT_446669</name>
</gene>
<evidence type="ECO:0000313" key="3">
    <source>
        <dbReference type="Proteomes" id="UP001172159"/>
    </source>
</evidence>
<keyword evidence="3" id="KW-1185">Reference proteome</keyword>
<dbReference type="AlphaFoldDB" id="A0AA40EYE0"/>
<feature type="chain" id="PRO_5041262481" evidence="1">
    <location>
        <begin position="19"/>
        <end position="154"/>
    </location>
</feature>
<accession>A0AA40EYE0</accession>
<feature type="signal peptide" evidence="1">
    <location>
        <begin position="1"/>
        <end position="18"/>
    </location>
</feature>